<dbReference type="Proteomes" id="UP000697330">
    <property type="component" value="Unassembled WGS sequence"/>
</dbReference>
<protein>
    <submittedName>
        <fullName evidence="3">Uncharacterized protein</fullName>
    </submittedName>
</protein>
<accession>A0A921KKF6</accession>
<dbReference type="RefSeq" id="WP_273446984.1">
    <property type="nucleotide sequence ID" value="NZ_CALUGK010000007.1"/>
</dbReference>
<feature type="transmembrane region" description="Helical" evidence="2">
    <location>
        <begin position="72"/>
        <end position="95"/>
    </location>
</feature>
<dbReference type="EMBL" id="DYWQ01000039">
    <property type="protein sequence ID" value="HJF44632.1"/>
    <property type="molecule type" value="Genomic_DNA"/>
</dbReference>
<comment type="caution">
    <text evidence="3">The sequence shown here is derived from an EMBL/GenBank/DDBJ whole genome shotgun (WGS) entry which is preliminary data.</text>
</comment>
<gene>
    <name evidence="3" type="ORF">K8U72_02445</name>
</gene>
<evidence type="ECO:0000256" key="2">
    <source>
        <dbReference type="SAM" id="Phobius"/>
    </source>
</evidence>
<keyword evidence="2" id="KW-0472">Membrane</keyword>
<proteinExistence type="predicted"/>
<feature type="compositionally biased region" description="Basic and acidic residues" evidence="1">
    <location>
        <begin position="35"/>
        <end position="54"/>
    </location>
</feature>
<sequence>MARRRRTDDFEDDGRVIADMSAVERPSLLGHAPARVRERAEAPGERPRGRREPEVRLTTSERVWMALGALKAGLTVGCVYVVVLGLAIVVLLALWSCMQG</sequence>
<keyword evidence="2" id="KW-0812">Transmembrane</keyword>
<keyword evidence="2" id="KW-1133">Transmembrane helix</keyword>
<organism evidence="3 4">
    <name type="scientific">Thermophilibacter provencensis</name>
    <dbReference type="NCBI Taxonomy" id="1852386"/>
    <lineage>
        <taxon>Bacteria</taxon>
        <taxon>Bacillati</taxon>
        <taxon>Actinomycetota</taxon>
        <taxon>Coriobacteriia</taxon>
        <taxon>Coriobacteriales</taxon>
        <taxon>Atopobiaceae</taxon>
        <taxon>Thermophilibacter</taxon>
    </lineage>
</organism>
<dbReference type="AlphaFoldDB" id="A0A921KKF6"/>
<evidence type="ECO:0000313" key="3">
    <source>
        <dbReference type="EMBL" id="HJF44632.1"/>
    </source>
</evidence>
<name>A0A921KKF6_9ACTN</name>
<reference evidence="3" key="1">
    <citation type="journal article" date="2021" name="PeerJ">
        <title>Extensive microbial diversity within the chicken gut microbiome revealed by metagenomics and culture.</title>
        <authorList>
            <person name="Gilroy R."/>
            <person name="Ravi A."/>
            <person name="Getino M."/>
            <person name="Pursley I."/>
            <person name="Horton D.L."/>
            <person name="Alikhan N.F."/>
            <person name="Baker D."/>
            <person name="Gharbi K."/>
            <person name="Hall N."/>
            <person name="Watson M."/>
            <person name="Adriaenssens E.M."/>
            <person name="Foster-Nyarko E."/>
            <person name="Jarju S."/>
            <person name="Secka A."/>
            <person name="Antonio M."/>
            <person name="Oren A."/>
            <person name="Chaudhuri R.R."/>
            <person name="La Ragione R."/>
            <person name="Hildebrand F."/>
            <person name="Pallen M.J."/>
        </authorList>
    </citation>
    <scope>NUCLEOTIDE SEQUENCE</scope>
    <source>
        <strain evidence="3">CHK124-7917</strain>
    </source>
</reference>
<reference evidence="3" key="2">
    <citation type="submission" date="2021-09" db="EMBL/GenBank/DDBJ databases">
        <authorList>
            <person name="Gilroy R."/>
        </authorList>
    </citation>
    <scope>NUCLEOTIDE SEQUENCE</scope>
    <source>
        <strain evidence="3">CHK124-7917</strain>
    </source>
</reference>
<feature type="region of interest" description="Disordered" evidence="1">
    <location>
        <begin position="34"/>
        <end position="54"/>
    </location>
</feature>
<evidence type="ECO:0000313" key="4">
    <source>
        <dbReference type="Proteomes" id="UP000697330"/>
    </source>
</evidence>
<evidence type="ECO:0000256" key="1">
    <source>
        <dbReference type="SAM" id="MobiDB-lite"/>
    </source>
</evidence>